<reference evidence="1" key="2">
    <citation type="journal article" date="2015" name="Fish Shellfish Immunol.">
        <title>Early steps in the European eel (Anguilla anguilla)-Vibrio vulnificus interaction in the gills: Role of the RtxA13 toxin.</title>
        <authorList>
            <person name="Callol A."/>
            <person name="Pajuelo D."/>
            <person name="Ebbesson L."/>
            <person name="Teles M."/>
            <person name="MacKenzie S."/>
            <person name="Amaro C."/>
        </authorList>
    </citation>
    <scope>NUCLEOTIDE SEQUENCE</scope>
</reference>
<name>A0A0E9VST2_ANGAN</name>
<dbReference type="EMBL" id="GBXM01028187">
    <property type="protein sequence ID" value="JAH80390.1"/>
    <property type="molecule type" value="Transcribed_RNA"/>
</dbReference>
<evidence type="ECO:0000313" key="1">
    <source>
        <dbReference type="EMBL" id="JAH80390.1"/>
    </source>
</evidence>
<dbReference type="AlphaFoldDB" id="A0A0E9VST2"/>
<sequence length="62" mass="7592">MVCHWYYTQLTHCIPCVSHCVKRIRLERAWMVYNISISLRFSKYGNWNNFQLHHKKTLSTTF</sequence>
<proteinExistence type="predicted"/>
<accession>A0A0E9VST2</accession>
<reference evidence="1" key="1">
    <citation type="submission" date="2014-11" db="EMBL/GenBank/DDBJ databases">
        <authorList>
            <person name="Amaro Gonzalez C."/>
        </authorList>
    </citation>
    <scope>NUCLEOTIDE SEQUENCE</scope>
</reference>
<protein>
    <submittedName>
        <fullName evidence="1">Uncharacterized protein</fullName>
    </submittedName>
</protein>
<organism evidence="1">
    <name type="scientific">Anguilla anguilla</name>
    <name type="common">European freshwater eel</name>
    <name type="synonym">Muraena anguilla</name>
    <dbReference type="NCBI Taxonomy" id="7936"/>
    <lineage>
        <taxon>Eukaryota</taxon>
        <taxon>Metazoa</taxon>
        <taxon>Chordata</taxon>
        <taxon>Craniata</taxon>
        <taxon>Vertebrata</taxon>
        <taxon>Euteleostomi</taxon>
        <taxon>Actinopterygii</taxon>
        <taxon>Neopterygii</taxon>
        <taxon>Teleostei</taxon>
        <taxon>Anguilliformes</taxon>
        <taxon>Anguillidae</taxon>
        <taxon>Anguilla</taxon>
    </lineage>
</organism>